<dbReference type="EMBL" id="UGNP01000001">
    <property type="protein sequence ID" value="STX10588.1"/>
    <property type="molecule type" value="Genomic_DNA"/>
</dbReference>
<gene>
    <name evidence="11" type="ORF">NCTC10597_02337</name>
</gene>
<dbReference type="InterPro" id="IPR019931">
    <property type="entry name" value="LPXTG_anchor"/>
</dbReference>
<dbReference type="InterPro" id="IPR008456">
    <property type="entry name" value="Collagen-bd_dom"/>
</dbReference>
<evidence type="ECO:0000256" key="7">
    <source>
        <dbReference type="SAM" id="MobiDB-lite"/>
    </source>
</evidence>
<feature type="domain" description="Gram-positive cocci surface proteins LPxTG" evidence="10">
    <location>
        <begin position="2272"/>
        <end position="2306"/>
    </location>
</feature>
<feature type="chain" id="PRO_5039115150" evidence="9">
    <location>
        <begin position="21"/>
        <end position="2306"/>
    </location>
</feature>
<keyword evidence="5 9" id="KW-0732">Signal</keyword>
<feature type="region of interest" description="Disordered" evidence="7">
    <location>
        <begin position="41"/>
        <end position="135"/>
    </location>
</feature>
<evidence type="ECO:0000259" key="10">
    <source>
        <dbReference type="PROSITE" id="PS50847"/>
    </source>
</evidence>
<dbReference type="InterPro" id="IPR013783">
    <property type="entry name" value="Ig-like_fold"/>
</dbReference>
<name>A0A8B4QD93_9BACL</name>
<dbReference type="PANTHER" id="PTHR36108">
    <property type="entry name" value="COLOSSIN-B-RELATED"/>
    <property type="match status" value="1"/>
</dbReference>
<dbReference type="OrthoDB" id="2056845at2"/>
<dbReference type="Proteomes" id="UP000254330">
    <property type="component" value="Unassembled WGS sequence"/>
</dbReference>
<dbReference type="NCBIfam" id="TIGR01167">
    <property type="entry name" value="LPXTG_anchor"/>
    <property type="match status" value="1"/>
</dbReference>
<feature type="signal peptide" evidence="9">
    <location>
        <begin position="1"/>
        <end position="20"/>
    </location>
</feature>
<evidence type="ECO:0000313" key="11">
    <source>
        <dbReference type="EMBL" id="STX10588.1"/>
    </source>
</evidence>
<feature type="transmembrane region" description="Helical" evidence="8">
    <location>
        <begin position="2281"/>
        <end position="2299"/>
    </location>
</feature>
<evidence type="ECO:0000256" key="5">
    <source>
        <dbReference type="ARBA" id="ARBA00022729"/>
    </source>
</evidence>
<feature type="compositionally biased region" description="Basic and acidic residues" evidence="7">
    <location>
        <begin position="57"/>
        <end position="92"/>
    </location>
</feature>
<keyword evidence="8" id="KW-0812">Transmembrane</keyword>
<reference evidence="11 12" key="1">
    <citation type="submission" date="2018-06" db="EMBL/GenBank/DDBJ databases">
        <authorList>
            <consortium name="Pathogen Informatics"/>
            <person name="Doyle S."/>
        </authorList>
    </citation>
    <scope>NUCLEOTIDE SEQUENCE [LARGE SCALE GENOMIC DNA]</scope>
    <source>
        <strain evidence="11 12">NCTC10597</strain>
    </source>
</reference>
<evidence type="ECO:0000256" key="4">
    <source>
        <dbReference type="ARBA" id="ARBA00022525"/>
    </source>
</evidence>
<dbReference type="GO" id="GO:0005518">
    <property type="term" value="F:collagen binding"/>
    <property type="evidence" value="ECO:0007669"/>
    <property type="project" value="InterPro"/>
</dbReference>
<evidence type="ECO:0000256" key="9">
    <source>
        <dbReference type="SAM" id="SignalP"/>
    </source>
</evidence>
<keyword evidence="8" id="KW-0472">Membrane</keyword>
<dbReference type="Pfam" id="PF00746">
    <property type="entry name" value="Gram_pos_anchor"/>
    <property type="match status" value="1"/>
</dbReference>
<comment type="similarity">
    <text evidence="2">Belongs to the serine-aspartate repeat-containing protein (SDr) family.</text>
</comment>
<evidence type="ECO:0000256" key="1">
    <source>
        <dbReference type="ARBA" id="ARBA00004168"/>
    </source>
</evidence>
<evidence type="ECO:0000256" key="8">
    <source>
        <dbReference type="SAM" id="Phobius"/>
    </source>
</evidence>
<evidence type="ECO:0000256" key="6">
    <source>
        <dbReference type="ARBA" id="ARBA00023088"/>
    </source>
</evidence>
<dbReference type="Gene3D" id="2.60.40.10">
    <property type="entry name" value="Immunoglobulins"/>
    <property type="match status" value="13"/>
</dbReference>
<proteinExistence type="inferred from homology"/>
<dbReference type="RefSeq" id="WP_109348408.1">
    <property type="nucleotide sequence ID" value="NZ_QFVS01000002.1"/>
</dbReference>
<dbReference type="InterPro" id="IPR008966">
    <property type="entry name" value="Adhesion_dom_sf"/>
</dbReference>
<dbReference type="PROSITE" id="PS50847">
    <property type="entry name" value="GRAM_POS_ANCHORING"/>
    <property type="match status" value="1"/>
</dbReference>
<comment type="subcellular location">
    <subcellularLocation>
        <location evidence="1">Secreted</location>
        <location evidence="1">Cell wall</location>
        <topology evidence="1">Peptidoglycan-anchor</topology>
    </subcellularLocation>
</comment>
<dbReference type="Pfam" id="PF17802">
    <property type="entry name" value="SpaA"/>
    <property type="match status" value="11"/>
</dbReference>
<feature type="compositionally biased region" description="Polar residues" evidence="7">
    <location>
        <begin position="41"/>
        <end position="56"/>
    </location>
</feature>
<comment type="caution">
    <text evidence="11">The sequence shown here is derived from an EMBL/GenBank/DDBJ whole genome shotgun (WGS) entry which is preliminary data.</text>
</comment>
<feature type="compositionally biased region" description="Basic and acidic residues" evidence="7">
    <location>
        <begin position="104"/>
        <end position="135"/>
    </location>
</feature>
<keyword evidence="8" id="KW-1133">Transmembrane helix</keyword>
<dbReference type="Pfam" id="PF05737">
    <property type="entry name" value="Collagen_bind"/>
    <property type="match status" value="3"/>
</dbReference>
<dbReference type="PANTHER" id="PTHR36108:SF13">
    <property type="entry name" value="COLOSSIN-B-RELATED"/>
    <property type="match status" value="1"/>
</dbReference>
<dbReference type="Gene3D" id="2.60.40.740">
    <property type="match status" value="4"/>
</dbReference>
<protein>
    <submittedName>
        <fullName evidence="11">Predicted outer membrane protein</fullName>
    </submittedName>
</protein>
<organism evidence="11 12">
    <name type="scientific">Kurthia zopfii</name>
    <dbReference type="NCBI Taxonomy" id="1650"/>
    <lineage>
        <taxon>Bacteria</taxon>
        <taxon>Bacillati</taxon>
        <taxon>Bacillota</taxon>
        <taxon>Bacilli</taxon>
        <taxon>Bacillales</taxon>
        <taxon>Caryophanaceae</taxon>
        <taxon>Kurthia</taxon>
    </lineage>
</organism>
<keyword evidence="6" id="KW-0572">Peptidoglycan-anchor</keyword>
<accession>A0A8B4QD93</accession>
<evidence type="ECO:0000256" key="3">
    <source>
        <dbReference type="ARBA" id="ARBA00022512"/>
    </source>
</evidence>
<keyword evidence="4" id="KW-0964">Secreted</keyword>
<keyword evidence="3" id="KW-0134">Cell wall</keyword>
<sequence>MKKQISAALMALMLVMQLMASGFMMPLNAIAAENAPVAENSSVSSDTDATNETSDQLIKDEPAVKDKAEAPKTDKVVNTEDKNTSSKAEAGHQEAVIDDAAEVEENKEATTEESTSEEKVLSKKEAKTAKAEKGTPESIIKEITIHLNDKTTPVKPGDVTNVTEQTYFKIKYDFLIPVETYKNGDQVAYKLPSNFDWEGTSPKSGPLGSIGTFKIDNGIVTFTFNKEIENDNGSTGTPGFISAGFVAEANVISQETTSLDQSFTVNSSKGEETYNLHFSPEGVNDDLTKKGKAGIIEGTTFKEVGSKQNAIQWIVEFNKTKNTLKNGVFKDTFDTSKLELVPGTFKAIELKVDRKGNVTEGGDVTSDFTKKGTNEWSIKEGSNKAYRITYVTKVLDETVSTYTNKANVKATGLDKSATKQVNIERAKLLNKYGEATATGAQWTIDYNRGQTTIPQSKAYIRDAIHGEQILDEDSITIYGYTLATNGSIVYDNAPLSKDEYYIAKSSTENSFDIIFKKDVTKSYMISYSTKLYPGHVVTDDQTVKNTVTSDGQESSATVTNKQTSLEKGYEKLDFQKRTATWVITVNKNNQNIRNAYVLDKFMTENMQYIPGTATVNGKSVKDPEQRPDGLLFNLGDITKKQTIKIDVSLDLMTTDIYKNKATLMFENGKKIETTSQFERTPNIKNNGFKNVTKDLNNETGEYTFKWQVGFGLNLQGVPQGAKITDEFTSKNMKLKEDTFKIMELDNKNGHGNVVTSTEFKDYTLETNENGYVVTFPNGTPAGKAYVIQYDTKDTDNVYSKDYTNKATSTIFGKDGKEGSFTAHTQVPNGGLLIDKKGKQLRQTRHFDYSVDINQSKSVLKKASVTDSLTAKNKFDGTFVANSFKLDNGNIELTETNNPNQEAEDGKHYLYVSEDQTSFKIIFPKSIHKSYKLDYKVYYEGDKGTELSNLIKLNYDDMTEDFKTTSSVDKTYYNNSTAFGWGDVEYKNIYIKKVDGATGKALEGAEFELYKYDDYETVYRTATTDKDGKAVFENVRLKADGKSPYVIKETKAPKNYLEDDSQVQIEFALENQKEATPFVIKNERKACEVTVSFVDAKDKEKIEKDGTYTVFTKDKVETKQKVEFKDGEAKVNLKPGTYFIKQDGDIKGIAPVDEFTEIKVEEDADGDCKVTTVEVELVKVCETVILSTDKDTGDKITANSEYKVLKDGKDLEKTFKSDDKGNIDLGKLENGKYELVQTKAPEGYVLNETPLEFEVDAENCVTDLKFENEVPKCAVTVINQDENKKVIKTDSTYKVVQGDKVIVKEVKAVDGKLTLEPLPAGDYTLVQVTADDMYVLNETGVDFTVDPKNCDGIVITNEFAKCEITVINKDENGDVITDGSTYKVMQGNEEVVETVTAVDGQIKLPALKHGTYQLVQTDVSDKYVLNTSPVEFKINKDECSATVTIKNEIAKCDITVINKDVDGGKIKDGSEYDVYQIIGDEKVKVNKEPLVSKDGEVKVPALVVGKYELVQTKVDSIYVLNDKPVAFEVVKDDCKVVQITNEFAKCEITVINKDENDEVITDDSEYKVMQGDKEIAKATAKDGEIKLPALKHGTYKLVQTKVSDKYVLNTTPVKFTVDKETCNAVVEIKNDLAKCDITVINKDVDGGKIKDGSEYDVYQIIGDEKVKVNKEPIVSKDGEVKVPALVVGKYELVQTKVDSIYVLNDKPVAFEVVKDDCKVVNITNEFAKCEITVINKDNNGQVITDGSEYKVMQGDKEIAKATAKDGKIVLPALKHGDYTLVQTKVSDKYVLNTTPVKFTIDPKDCSATVTVVNEIAKCEITVINNDTDGKQIKNGSTYDVFKIVDGKKVKVNENPLTAKDGSVKVPALEVGKYELVQKSIEGNYVLNDKPVAFDVVKDNCATVTIVNDFGKCEVTIINKDGDTKEVITSGSEYTLYKKDKDGTKVEVSKGVKADEAGKIVLPALERGDYVLVQTKAPQNYEKAKDLEFTVNALDCSPAFEVENIMTYCPATIVLVDKELAAGIEGAKFVIKDVNGKVVGNEFTFGKDGKITTKPLRPGTYTIELVKGVPGYKIAKSTTLVISPDQCGGTISVNVDNTPNKCDVTVFNKDEKGNVIVENSTYKVEKINADGSKTVVANVKANKGKIVLDQLRPGKYVITQTTAPKGYKLNKTPLKFEVKKDECLAELTITNGKVPPVVEGETEEVEKPTVTVPTKKPGVEVEVIDKNKKPVTSGKTDGKGNVVIEKLPPGKYEVVDKDKNVITTIIVDKNGNVLPQTGESNSLAYGLGGLLVIALGAFMVIRNRRKHA</sequence>
<dbReference type="InterPro" id="IPR041033">
    <property type="entry name" value="SpaA_PFL_dom_1"/>
</dbReference>
<evidence type="ECO:0000256" key="2">
    <source>
        <dbReference type="ARBA" id="ARBA00007257"/>
    </source>
</evidence>
<evidence type="ECO:0000313" key="12">
    <source>
        <dbReference type="Proteomes" id="UP000254330"/>
    </source>
</evidence>
<dbReference type="SUPFAM" id="SSF49401">
    <property type="entry name" value="Bacterial adhesins"/>
    <property type="match status" value="6"/>
</dbReference>